<dbReference type="InterPro" id="IPR036047">
    <property type="entry name" value="F-box-like_dom_sf"/>
</dbReference>
<reference evidence="2 3" key="1">
    <citation type="journal article" date="2018" name="Biotechnol. Biofuels">
        <title>Integrative visual omics of the white-rot fungus Polyporus brumalis exposes the biotechnological potential of its oxidative enzymes for delignifying raw plant biomass.</title>
        <authorList>
            <person name="Miyauchi S."/>
            <person name="Rancon A."/>
            <person name="Drula E."/>
            <person name="Hage H."/>
            <person name="Chaduli D."/>
            <person name="Favel A."/>
            <person name="Grisel S."/>
            <person name="Henrissat B."/>
            <person name="Herpoel-Gimbert I."/>
            <person name="Ruiz-Duenas F.J."/>
            <person name="Chevret D."/>
            <person name="Hainaut M."/>
            <person name="Lin J."/>
            <person name="Wang M."/>
            <person name="Pangilinan J."/>
            <person name="Lipzen A."/>
            <person name="Lesage-Meessen L."/>
            <person name="Navarro D."/>
            <person name="Riley R."/>
            <person name="Grigoriev I.V."/>
            <person name="Zhou S."/>
            <person name="Raouche S."/>
            <person name="Rosso M.N."/>
        </authorList>
    </citation>
    <scope>NUCLEOTIDE SEQUENCE [LARGE SCALE GENOMIC DNA]</scope>
    <source>
        <strain evidence="2 3">BRFM 1820</strain>
    </source>
</reference>
<gene>
    <name evidence="2" type="ORF">OH76DRAFT_1393525</name>
</gene>
<dbReference type="Gene3D" id="1.20.1280.50">
    <property type="match status" value="1"/>
</dbReference>
<name>A0A371CLG1_9APHY</name>
<dbReference type="OrthoDB" id="3353710at2759"/>
<feature type="domain" description="F-box" evidence="1">
    <location>
        <begin position="53"/>
        <end position="106"/>
    </location>
</feature>
<evidence type="ECO:0000259" key="1">
    <source>
        <dbReference type="Pfam" id="PF12937"/>
    </source>
</evidence>
<dbReference type="EMBL" id="KZ857523">
    <property type="protein sequence ID" value="RDX41115.1"/>
    <property type="molecule type" value="Genomic_DNA"/>
</dbReference>
<dbReference type="Pfam" id="PF12937">
    <property type="entry name" value="F-box-like"/>
    <property type="match status" value="1"/>
</dbReference>
<protein>
    <recommendedName>
        <fullName evidence="1">F-box domain-containing protein</fullName>
    </recommendedName>
</protein>
<dbReference type="InterPro" id="IPR001810">
    <property type="entry name" value="F-box_dom"/>
</dbReference>
<evidence type="ECO:0000313" key="3">
    <source>
        <dbReference type="Proteomes" id="UP000256964"/>
    </source>
</evidence>
<dbReference type="AlphaFoldDB" id="A0A371CLG1"/>
<feature type="non-terminal residue" evidence="2">
    <location>
        <position position="1"/>
    </location>
</feature>
<accession>A0A371CLG1</accession>
<sequence length="127" mass="14380">MTTDVPTILSTLRSELFTACRSMSVQDLNLTVSGLYELLSEVKSLKNQGTLVHRLPNEILRLIFKHLLHAYRGRKTGVDTGTILRLTHVCRRWRDLLLGCPSFWARTGCFFAEGTRTFLERSGSAPL</sequence>
<dbReference type="Proteomes" id="UP000256964">
    <property type="component" value="Unassembled WGS sequence"/>
</dbReference>
<organism evidence="2 3">
    <name type="scientific">Lentinus brumalis</name>
    <dbReference type="NCBI Taxonomy" id="2498619"/>
    <lineage>
        <taxon>Eukaryota</taxon>
        <taxon>Fungi</taxon>
        <taxon>Dikarya</taxon>
        <taxon>Basidiomycota</taxon>
        <taxon>Agaricomycotina</taxon>
        <taxon>Agaricomycetes</taxon>
        <taxon>Polyporales</taxon>
        <taxon>Polyporaceae</taxon>
        <taxon>Lentinus</taxon>
    </lineage>
</organism>
<keyword evidence="3" id="KW-1185">Reference proteome</keyword>
<proteinExistence type="predicted"/>
<dbReference type="SUPFAM" id="SSF81383">
    <property type="entry name" value="F-box domain"/>
    <property type="match status" value="1"/>
</dbReference>
<evidence type="ECO:0000313" key="2">
    <source>
        <dbReference type="EMBL" id="RDX41115.1"/>
    </source>
</evidence>